<dbReference type="RefSeq" id="WP_092739168.1">
    <property type="nucleotide sequence ID" value="NZ_FMZC01000001.1"/>
</dbReference>
<evidence type="ECO:0008006" key="4">
    <source>
        <dbReference type="Google" id="ProtNLM"/>
    </source>
</evidence>
<gene>
    <name evidence="2" type="ORF">SAMN05192589_10151</name>
</gene>
<feature type="compositionally biased region" description="Basic and acidic residues" evidence="1">
    <location>
        <begin position="188"/>
        <end position="198"/>
    </location>
</feature>
<dbReference type="STRING" id="187868.SAMN05192589_10151"/>
<evidence type="ECO:0000313" key="2">
    <source>
        <dbReference type="EMBL" id="SDC00600.1"/>
    </source>
</evidence>
<accession>A0A1G6I2D8</accession>
<protein>
    <recommendedName>
        <fullName evidence="4">Sulfotransferase family protein</fullName>
    </recommendedName>
</protein>
<dbReference type="EMBL" id="FMZC01000001">
    <property type="protein sequence ID" value="SDC00600.1"/>
    <property type="molecule type" value="Genomic_DNA"/>
</dbReference>
<evidence type="ECO:0000256" key="1">
    <source>
        <dbReference type="SAM" id="MobiDB-lite"/>
    </source>
</evidence>
<dbReference type="InterPro" id="IPR027417">
    <property type="entry name" value="P-loop_NTPase"/>
</dbReference>
<evidence type="ECO:0000313" key="3">
    <source>
        <dbReference type="Proteomes" id="UP000198781"/>
    </source>
</evidence>
<dbReference type="OrthoDB" id="7855297at2"/>
<name>A0A1G6I2D8_9BURK</name>
<feature type="region of interest" description="Disordered" evidence="1">
    <location>
        <begin position="187"/>
        <end position="208"/>
    </location>
</feature>
<dbReference type="SUPFAM" id="SSF52540">
    <property type="entry name" value="P-loop containing nucleoside triphosphate hydrolases"/>
    <property type="match status" value="1"/>
</dbReference>
<organism evidence="2 3">
    <name type="scientific">Paracidovorax valerianellae</name>
    <dbReference type="NCBI Taxonomy" id="187868"/>
    <lineage>
        <taxon>Bacteria</taxon>
        <taxon>Pseudomonadati</taxon>
        <taxon>Pseudomonadota</taxon>
        <taxon>Betaproteobacteria</taxon>
        <taxon>Burkholderiales</taxon>
        <taxon>Comamonadaceae</taxon>
        <taxon>Paracidovorax</taxon>
    </lineage>
</organism>
<dbReference type="InterPro" id="IPR040632">
    <property type="entry name" value="Sulfotransfer_4"/>
</dbReference>
<dbReference type="Pfam" id="PF17784">
    <property type="entry name" value="Sulfotransfer_4"/>
    <property type="match status" value="1"/>
</dbReference>
<sequence length="235" mass="25838">MALKVIGAGLGRTGTLSLKLALETLGLGPCYHAMEVAATVRRSLPLWNEAIQGRPDWDAIFDGYAATTDYPGCCFWRELLGHYPQAKVILTVRDAEGWFESVSATIFAPEGRKPLLGTAGEALSQFMRRDFGPQIGNRAFMTDYFNRWNQQVIDEVPAERLLVFSAHDGWEALCAFLDVPVPAISYPRSHERSDKEGASRSVPSDPAELETRMRAYLDRLAAATGAALAEGHPPQ</sequence>
<dbReference type="Proteomes" id="UP000198781">
    <property type="component" value="Unassembled WGS sequence"/>
</dbReference>
<proteinExistence type="predicted"/>
<dbReference type="PANTHER" id="PTHR36978:SF4">
    <property type="entry name" value="P-LOOP CONTAINING NUCLEOSIDE TRIPHOSPHATE HYDROLASE PROTEIN"/>
    <property type="match status" value="1"/>
</dbReference>
<keyword evidence="3" id="KW-1185">Reference proteome</keyword>
<reference evidence="2 3" key="1">
    <citation type="submission" date="2016-10" db="EMBL/GenBank/DDBJ databases">
        <authorList>
            <person name="de Groot N.N."/>
        </authorList>
    </citation>
    <scope>NUCLEOTIDE SEQUENCE [LARGE SCALE GENOMIC DNA]</scope>
    <source>
        <strain evidence="2 3">DSM 16619</strain>
    </source>
</reference>
<dbReference type="Gene3D" id="3.40.50.300">
    <property type="entry name" value="P-loop containing nucleotide triphosphate hydrolases"/>
    <property type="match status" value="1"/>
</dbReference>
<dbReference type="PANTHER" id="PTHR36978">
    <property type="entry name" value="P-LOOP CONTAINING NUCLEOTIDE TRIPHOSPHATE HYDROLASE"/>
    <property type="match status" value="1"/>
</dbReference>
<dbReference type="AlphaFoldDB" id="A0A1G6I2D8"/>